<proteinExistence type="predicted"/>
<organism evidence="2 3">
    <name type="scientific">Phyllosticta citricarpa</name>
    <dbReference type="NCBI Taxonomy" id="55181"/>
    <lineage>
        <taxon>Eukaryota</taxon>
        <taxon>Fungi</taxon>
        <taxon>Dikarya</taxon>
        <taxon>Ascomycota</taxon>
        <taxon>Pezizomycotina</taxon>
        <taxon>Dothideomycetes</taxon>
        <taxon>Dothideomycetes incertae sedis</taxon>
        <taxon>Botryosphaeriales</taxon>
        <taxon>Phyllostictaceae</taxon>
        <taxon>Phyllosticta</taxon>
    </lineage>
</organism>
<comment type="caution">
    <text evidence="2">The sequence shown here is derived from an EMBL/GenBank/DDBJ whole genome shotgun (WGS) entry which is preliminary data.</text>
</comment>
<dbReference type="EMBL" id="JBBPDW010000003">
    <property type="protein sequence ID" value="KAK7554491.1"/>
    <property type="molecule type" value="Genomic_DNA"/>
</dbReference>
<evidence type="ECO:0000313" key="3">
    <source>
        <dbReference type="Proteomes" id="UP001365128"/>
    </source>
</evidence>
<sequence length="210" mass="22932">MWTTFLFSQALLLICAVRGVIAAPAADPLDATCTAHTTSSPPFPAGGCLDYNPKSPLISFRVSGKFHCSAGKNPSGLSYEREMREEAMLTRKNSYWAAFYSCQNIEHAYNSNHDGSVVAEHYFGPLNVGGKKCCYTMVHQLDTTFESLLGLFVPFFNPATTTFSEGCSAPGGTACPPRDQQVLCTLQSEIEFEGCTIKDFDPKCRKLPTT</sequence>
<evidence type="ECO:0000313" key="2">
    <source>
        <dbReference type="EMBL" id="KAK7554491.1"/>
    </source>
</evidence>
<reference evidence="2 3" key="1">
    <citation type="submission" date="2024-04" db="EMBL/GenBank/DDBJ databases">
        <title>Phyllosticta paracitricarpa is synonymous to the EU quarantine fungus P. citricarpa based on phylogenomic analyses.</title>
        <authorList>
            <consortium name="Lawrence Berkeley National Laboratory"/>
            <person name="Van Ingen-Buijs V.A."/>
            <person name="Van Westerhoven A.C."/>
            <person name="Haridas S."/>
            <person name="Skiadas P."/>
            <person name="Martin F."/>
            <person name="Groenewald J.Z."/>
            <person name="Crous P.W."/>
            <person name="Seidl M.F."/>
        </authorList>
    </citation>
    <scope>NUCLEOTIDE SEQUENCE [LARGE SCALE GENOMIC DNA]</scope>
    <source>
        <strain evidence="2 3">CBS 122670</strain>
    </source>
</reference>
<keyword evidence="1" id="KW-0732">Signal</keyword>
<accession>A0ABR1MN51</accession>
<keyword evidence="3" id="KW-1185">Reference proteome</keyword>
<evidence type="ECO:0000256" key="1">
    <source>
        <dbReference type="SAM" id="SignalP"/>
    </source>
</evidence>
<feature type="signal peptide" evidence="1">
    <location>
        <begin position="1"/>
        <end position="22"/>
    </location>
</feature>
<name>A0ABR1MN51_9PEZI</name>
<gene>
    <name evidence="2" type="ORF">IWX46DRAFT_624136</name>
</gene>
<protein>
    <submittedName>
        <fullName evidence="2">Uncharacterized protein</fullName>
    </submittedName>
</protein>
<feature type="chain" id="PRO_5045871212" evidence="1">
    <location>
        <begin position="23"/>
        <end position="210"/>
    </location>
</feature>
<dbReference type="Proteomes" id="UP001365128">
    <property type="component" value="Unassembled WGS sequence"/>
</dbReference>